<keyword evidence="1" id="KW-0479">Metal-binding</keyword>
<dbReference type="InterPro" id="IPR008007">
    <property type="entry name" value="Peptidase_M42"/>
</dbReference>
<dbReference type="PANTHER" id="PTHR32481">
    <property type="entry name" value="AMINOPEPTIDASE"/>
    <property type="match status" value="1"/>
</dbReference>
<comment type="caution">
    <text evidence="3">The sequence shown here is derived from an EMBL/GenBank/DDBJ whole genome shotgun (WGS) entry which is preliminary data.</text>
</comment>
<gene>
    <name evidence="3" type="ORF">RCO12_13610</name>
</gene>
<evidence type="ECO:0000313" key="4">
    <source>
        <dbReference type="Proteomes" id="UP001255050"/>
    </source>
</evidence>
<evidence type="ECO:0000256" key="2">
    <source>
        <dbReference type="ARBA" id="ARBA00022801"/>
    </source>
</evidence>
<sequence>SGFIKSRHLDDKASVAMILQLLKKLKEEQIILPHTTQFYISNNEEIGYGANASIDSKIKEYIALDMGALGDGQASDEYTVSICAKDASGPYHKQLKSHLVNLCKINNIPYKVDIYPYYGSDASAALHAGADIRHGLFGAGIESSHAMERTHIDSIKATEKLLYAYCLSPIE</sequence>
<dbReference type="RefSeq" id="WP_309552735.1">
    <property type="nucleotide sequence ID" value="NZ_JAVJGV010000427.1"/>
</dbReference>
<accession>A0ABU1F207</accession>
<keyword evidence="2" id="KW-0378">Hydrolase</keyword>
<keyword evidence="4" id="KW-1185">Reference proteome</keyword>
<organism evidence="3 4">
    <name type="scientific">Staphylococcus coagulans</name>
    <dbReference type="NCBI Taxonomy" id="74706"/>
    <lineage>
        <taxon>Bacteria</taxon>
        <taxon>Bacillati</taxon>
        <taxon>Bacillota</taxon>
        <taxon>Bacilli</taxon>
        <taxon>Bacillales</taxon>
        <taxon>Staphylococcaceae</taxon>
        <taxon>Staphylococcus</taxon>
    </lineage>
</organism>
<dbReference type="Proteomes" id="UP001255050">
    <property type="component" value="Unassembled WGS sequence"/>
</dbReference>
<dbReference type="EMBL" id="JAVJGV010000427">
    <property type="protein sequence ID" value="MDR5604417.1"/>
    <property type="molecule type" value="Genomic_DNA"/>
</dbReference>
<protein>
    <submittedName>
        <fullName evidence="3">M20/M25/M40 family metallo-hydrolase</fullName>
    </submittedName>
</protein>
<dbReference type="SUPFAM" id="SSF53187">
    <property type="entry name" value="Zn-dependent exopeptidases"/>
    <property type="match status" value="1"/>
</dbReference>
<feature type="non-terminal residue" evidence="3">
    <location>
        <position position="1"/>
    </location>
</feature>
<evidence type="ECO:0000313" key="3">
    <source>
        <dbReference type="EMBL" id="MDR5604417.1"/>
    </source>
</evidence>
<dbReference type="InterPro" id="IPR051464">
    <property type="entry name" value="Peptidase_M42_aminopept"/>
</dbReference>
<evidence type="ECO:0000256" key="1">
    <source>
        <dbReference type="ARBA" id="ARBA00022723"/>
    </source>
</evidence>
<name>A0ABU1F207_9STAP</name>
<proteinExistence type="predicted"/>
<dbReference type="PANTHER" id="PTHR32481:SF7">
    <property type="entry name" value="AMINOPEPTIDASE YHFE-RELATED"/>
    <property type="match status" value="1"/>
</dbReference>
<reference evidence="3 4" key="1">
    <citation type="submission" date="2023-08" db="EMBL/GenBank/DDBJ databases">
        <title>Whole genome sequencing of Staphylococcus coagulans NN-2474.</title>
        <authorList>
            <person name="Kropotov V.S."/>
            <person name="Boriskina E.V."/>
            <person name="Gordinskaya N.A."/>
            <person name="Shkurkina I.S."/>
            <person name="Kryazhev D.V."/>
            <person name="Alekseeva A.E."/>
            <person name="Makhova M.A."/>
        </authorList>
    </citation>
    <scope>NUCLEOTIDE SEQUENCE [LARGE SCALE GENOMIC DNA]</scope>
    <source>
        <strain evidence="3 4">NN-2474</strain>
    </source>
</reference>
<dbReference type="Pfam" id="PF05343">
    <property type="entry name" value="Peptidase_M42"/>
    <property type="match status" value="1"/>
</dbReference>
<dbReference type="Gene3D" id="3.40.630.10">
    <property type="entry name" value="Zn peptidases"/>
    <property type="match status" value="1"/>
</dbReference>